<evidence type="ECO:0000259" key="2">
    <source>
        <dbReference type="Pfam" id="PF01370"/>
    </source>
</evidence>
<dbReference type="PANTHER" id="PTHR11092:SF0">
    <property type="entry name" value="EPIMERASE FAMILY PROTEIN SDR39U1"/>
    <property type="match status" value="1"/>
</dbReference>
<dbReference type="InterPro" id="IPR010099">
    <property type="entry name" value="SDR39U1"/>
</dbReference>
<proteinExistence type="inferred from homology"/>
<evidence type="ECO:0000259" key="3">
    <source>
        <dbReference type="Pfam" id="PF08338"/>
    </source>
</evidence>
<evidence type="ECO:0000313" key="4">
    <source>
        <dbReference type="EMBL" id="RED44984.1"/>
    </source>
</evidence>
<name>A0A3D9H674_9FLAO</name>
<dbReference type="PANTHER" id="PTHR11092">
    <property type="entry name" value="SUGAR NUCLEOTIDE EPIMERASE RELATED"/>
    <property type="match status" value="1"/>
</dbReference>
<evidence type="ECO:0008006" key="6">
    <source>
        <dbReference type="Google" id="ProtNLM"/>
    </source>
</evidence>
<dbReference type="InterPro" id="IPR013549">
    <property type="entry name" value="DUF1731"/>
</dbReference>
<evidence type="ECO:0000256" key="1">
    <source>
        <dbReference type="ARBA" id="ARBA00009353"/>
    </source>
</evidence>
<comment type="similarity">
    <text evidence="1">Belongs to the NAD(P)-dependent epimerase/dehydratase family. SDR39U1 subfamily.</text>
</comment>
<dbReference type="Gene3D" id="3.40.50.720">
    <property type="entry name" value="NAD(P)-binding Rossmann-like Domain"/>
    <property type="match status" value="1"/>
</dbReference>
<reference evidence="4 5" key="1">
    <citation type="submission" date="2018-07" db="EMBL/GenBank/DDBJ databases">
        <title>Genomic Encyclopedia of Type Strains, Phase III (KMG-III): the genomes of soil and plant-associated and newly described type strains.</title>
        <authorList>
            <person name="Whitman W."/>
        </authorList>
    </citation>
    <scope>NUCLEOTIDE SEQUENCE [LARGE SCALE GENOMIC DNA]</scope>
    <source>
        <strain evidence="4 5">CECT 8487</strain>
    </source>
</reference>
<keyword evidence="5" id="KW-1185">Reference proteome</keyword>
<accession>A0A3D9H674</accession>
<protein>
    <recommendedName>
        <fullName evidence="6">TIGR01777 family protein</fullName>
    </recommendedName>
</protein>
<dbReference type="EMBL" id="QRDX01000009">
    <property type="protein sequence ID" value="RED44984.1"/>
    <property type="molecule type" value="Genomic_DNA"/>
</dbReference>
<dbReference type="InterPro" id="IPR036291">
    <property type="entry name" value="NAD(P)-bd_dom_sf"/>
</dbReference>
<feature type="domain" description="NAD-dependent epimerase/dehydratase" evidence="2">
    <location>
        <begin position="3"/>
        <end position="217"/>
    </location>
</feature>
<dbReference type="AlphaFoldDB" id="A0A3D9H674"/>
<dbReference type="Pfam" id="PF01370">
    <property type="entry name" value="Epimerase"/>
    <property type="match status" value="1"/>
</dbReference>
<dbReference type="InterPro" id="IPR001509">
    <property type="entry name" value="Epimerase_deHydtase"/>
</dbReference>
<dbReference type="Pfam" id="PF08338">
    <property type="entry name" value="DUF1731"/>
    <property type="match status" value="1"/>
</dbReference>
<dbReference type="NCBIfam" id="TIGR01777">
    <property type="entry name" value="yfcH"/>
    <property type="match status" value="1"/>
</dbReference>
<dbReference type="RefSeq" id="WP_116525065.1">
    <property type="nucleotide sequence ID" value="NZ_QRDX01000009.1"/>
</dbReference>
<gene>
    <name evidence="4" type="ORF">DFQ02_109101</name>
</gene>
<comment type="caution">
    <text evidence="4">The sequence shown here is derived from an EMBL/GenBank/DDBJ whole genome shotgun (WGS) entry which is preliminary data.</text>
</comment>
<feature type="domain" description="DUF1731" evidence="3">
    <location>
        <begin position="253"/>
        <end position="299"/>
    </location>
</feature>
<evidence type="ECO:0000313" key="5">
    <source>
        <dbReference type="Proteomes" id="UP000256629"/>
    </source>
</evidence>
<organism evidence="4 5">
    <name type="scientific">Seonamhaeicola aphaedonensis</name>
    <dbReference type="NCBI Taxonomy" id="1461338"/>
    <lineage>
        <taxon>Bacteria</taxon>
        <taxon>Pseudomonadati</taxon>
        <taxon>Bacteroidota</taxon>
        <taxon>Flavobacteriia</taxon>
        <taxon>Flavobacteriales</taxon>
        <taxon>Flavobacteriaceae</taxon>
    </lineage>
</organism>
<dbReference type="Proteomes" id="UP000256629">
    <property type="component" value="Unassembled WGS sequence"/>
</dbReference>
<dbReference type="SUPFAM" id="SSF51735">
    <property type="entry name" value="NAD(P)-binding Rossmann-fold domains"/>
    <property type="match status" value="1"/>
</dbReference>
<dbReference type="OrthoDB" id="9801773at2"/>
<sequence length="300" mass="33527">MRVLITGATGLIGQQIVKSCHEQGILVNYLTTNKSKIKTDGNYQGFYWNLESQEIDKACFRNVDAIIHLAGATVSKKWTPEYKKEIISSRVEGVKLLVNALKGESHNIKQVVSASGISVYPSSLTNYYEENFKGFDKTFLGEVVKQWEAAVELFTDVNISTSKVRIGLVMSNKGGALPQMVKPIRFGLGAAFGSGKQWQSWIHIEDLANMFLFILKNGLIGNYNGVAPNPVTNKELTRTIAKVLRKPLVLPNIPKFVMKLVLGEMHTVLFDSQRVSSKKIESKGFHFKYHHLKPALEDLI</sequence>